<dbReference type="EMBL" id="JBBNAF010000009">
    <property type="protein sequence ID" value="KAK9115211.1"/>
    <property type="molecule type" value="Genomic_DNA"/>
</dbReference>
<keyword evidence="3" id="KW-1185">Reference proteome</keyword>
<dbReference type="AlphaFoldDB" id="A0AAP0NSS5"/>
<keyword evidence="1" id="KW-1133">Transmembrane helix</keyword>
<gene>
    <name evidence="2" type="ORF">Syun_022008</name>
</gene>
<keyword evidence="1" id="KW-0812">Transmembrane</keyword>
<sequence>MYMSFRVIGETYTSITAKLCPYMLYVPAFRGGLVPLALVLNFIYGGSIEDVYVFQSNWGGIYIHIKVLVETPCYLALLMDELFTVLYIHAFSIHFVLFA</sequence>
<dbReference type="Proteomes" id="UP001420932">
    <property type="component" value="Unassembled WGS sequence"/>
</dbReference>
<feature type="transmembrane region" description="Helical" evidence="1">
    <location>
        <begin position="74"/>
        <end position="98"/>
    </location>
</feature>
<name>A0AAP0NSS5_9MAGN</name>
<evidence type="ECO:0000313" key="3">
    <source>
        <dbReference type="Proteomes" id="UP001420932"/>
    </source>
</evidence>
<organism evidence="2 3">
    <name type="scientific">Stephania yunnanensis</name>
    <dbReference type="NCBI Taxonomy" id="152371"/>
    <lineage>
        <taxon>Eukaryota</taxon>
        <taxon>Viridiplantae</taxon>
        <taxon>Streptophyta</taxon>
        <taxon>Embryophyta</taxon>
        <taxon>Tracheophyta</taxon>
        <taxon>Spermatophyta</taxon>
        <taxon>Magnoliopsida</taxon>
        <taxon>Ranunculales</taxon>
        <taxon>Menispermaceae</taxon>
        <taxon>Menispermoideae</taxon>
        <taxon>Cissampelideae</taxon>
        <taxon>Stephania</taxon>
    </lineage>
</organism>
<reference evidence="2 3" key="1">
    <citation type="submission" date="2024-01" db="EMBL/GenBank/DDBJ databases">
        <title>Genome assemblies of Stephania.</title>
        <authorList>
            <person name="Yang L."/>
        </authorList>
    </citation>
    <scope>NUCLEOTIDE SEQUENCE [LARGE SCALE GENOMIC DNA]</scope>
    <source>
        <strain evidence="2">YNDBR</strain>
        <tissue evidence="2">Leaf</tissue>
    </source>
</reference>
<comment type="caution">
    <text evidence="2">The sequence shown here is derived from an EMBL/GenBank/DDBJ whole genome shotgun (WGS) entry which is preliminary data.</text>
</comment>
<keyword evidence="1" id="KW-0472">Membrane</keyword>
<feature type="transmembrane region" description="Helical" evidence="1">
    <location>
        <begin position="21"/>
        <end position="44"/>
    </location>
</feature>
<evidence type="ECO:0000313" key="2">
    <source>
        <dbReference type="EMBL" id="KAK9115211.1"/>
    </source>
</evidence>
<evidence type="ECO:0000256" key="1">
    <source>
        <dbReference type="SAM" id="Phobius"/>
    </source>
</evidence>
<protein>
    <submittedName>
        <fullName evidence="2">Uncharacterized protein</fullName>
    </submittedName>
</protein>
<proteinExistence type="predicted"/>
<accession>A0AAP0NSS5</accession>